<dbReference type="EMBL" id="LR798232">
    <property type="protein sequence ID" value="CAB5212444.1"/>
    <property type="molecule type" value="Genomic_DNA"/>
</dbReference>
<name>A0A6J7WI25_9CAUD</name>
<sequence length="62" mass="7050">MTDENIPFAGNVKVPSDDCEEAFFAVYPDFFYEGSTALNLWTQAWQAALDHVENKKPLIQLI</sequence>
<protein>
    <submittedName>
        <fullName evidence="1">Uncharacterized protein</fullName>
    </submittedName>
</protein>
<gene>
    <name evidence="1" type="ORF">UFOVP192_18</name>
</gene>
<evidence type="ECO:0000313" key="1">
    <source>
        <dbReference type="EMBL" id="CAB5212444.1"/>
    </source>
</evidence>
<accession>A0A6J7WI25</accession>
<proteinExistence type="predicted"/>
<organism evidence="1">
    <name type="scientific">uncultured Caudovirales phage</name>
    <dbReference type="NCBI Taxonomy" id="2100421"/>
    <lineage>
        <taxon>Viruses</taxon>
        <taxon>Duplodnaviria</taxon>
        <taxon>Heunggongvirae</taxon>
        <taxon>Uroviricota</taxon>
        <taxon>Caudoviricetes</taxon>
        <taxon>Peduoviridae</taxon>
        <taxon>Maltschvirus</taxon>
        <taxon>Maltschvirus maltsch</taxon>
    </lineage>
</organism>
<reference evidence="1" key="1">
    <citation type="submission" date="2020-05" db="EMBL/GenBank/DDBJ databases">
        <authorList>
            <person name="Chiriac C."/>
            <person name="Salcher M."/>
            <person name="Ghai R."/>
            <person name="Kavagutti S V."/>
        </authorList>
    </citation>
    <scope>NUCLEOTIDE SEQUENCE</scope>
</reference>